<sequence length="675" mass="74321">MGRWERKEKRKRKRKRKELLSQIGRAAGAGAQPRRSRSRPRVLRRAYEPRLAGRAGMLGRSCTGPSAPRAGGCLREEDEKGTREWRCPATPVRSISMELKFVDPRSLKDNPDKARRSKSTPQADALLLATIKAVGIVQPPIVAPERDGGNGFVIDEGHRRRNQAIAAGLEEIAVLVVERAEDGGAMRSLATALTHEHLNPVDLWRAIERLVALGWTEEAIGIALAQSVRQIRRLRLLANVLPAMLDHMAKGDMPNESQLRTIASASLDDQKEVWKKHKPSKADPQVSWWSVAQGLQKTRMYARDASFGDELAHAYGIAWVEDLFAPADQDSRYTTDVEAFLGAQQEWMTQNLPKKGVITETNNWGQPELPKKAERVYGKPGKSDHTALYLDREGKVQTAHFRMPEAKKPKKGEQPAGEGDDAAIVVKARPDVTRTGIEMIGDLRTDALHEALSRAPIEDDTLMALLVLAFAGQNVTVASGTRDISYYGAAGLGEHAARLFDQEGKLDFDMGTLRVAVRSLLIDVLSCRENRSDSGVVSRVAGVVIGADSYLPNMGTEDFLSCLSRPALEASCADTPVLPRQKVKDTRAALVEHFKDGRFVHPSALFAPGTDKLAAWLKKNETAERSEDDGTPVDLDELDGDAVVEPPHDFADEDPAPQDEHLTDEQREAYKVAAE</sequence>
<feature type="compositionally biased region" description="Basic residues" evidence="1">
    <location>
        <begin position="8"/>
        <end position="17"/>
    </location>
</feature>
<dbReference type="SMART" id="SM00470">
    <property type="entry name" value="ParB"/>
    <property type="match status" value="1"/>
</dbReference>
<name>A0A1S7SGE8_AGRTU</name>
<dbReference type="CDD" id="cd16387">
    <property type="entry name" value="ParB_N_Srx"/>
    <property type="match status" value="1"/>
</dbReference>
<dbReference type="Pfam" id="PF02195">
    <property type="entry name" value="ParB_N"/>
    <property type="match status" value="1"/>
</dbReference>
<evidence type="ECO:0000256" key="1">
    <source>
        <dbReference type="SAM" id="MobiDB-lite"/>
    </source>
</evidence>
<protein>
    <submittedName>
        <fullName evidence="3">ParB family protein</fullName>
    </submittedName>
</protein>
<dbReference type="InterPro" id="IPR036086">
    <property type="entry name" value="ParB/Sulfiredoxin_sf"/>
</dbReference>
<dbReference type="GO" id="GO:0005694">
    <property type="term" value="C:chromosome"/>
    <property type="evidence" value="ECO:0007669"/>
    <property type="project" value="TreeGrafter"/>
</dbReference>
<dbReference type="NCBIfam" id="NF010406">
    <property type="entry name" value="PRK13832.1"/>
    <property type="match status" value="1"/>
</dbReference>
<dbReference type="SUPFAM" id="SSF109709">
    <property type="entry name" value="KorB DNA-binding domain-like"/>
    <property type="match status" value="1"/>
</dbReference>
<dbReference type="Gene3D" id="1.10.10.2830">
    <property type="match status" value="1"/>
</dbReference>
<organism evidence="3 4">
    <name type="scientific">Agrobacterium tumefaciens str. Kerr 14</name>
    <dbReference type="NCBI Taxonomy" id="1183424"/>
    <lineage>
        <taxon>Bacteria</taxon>
        <taxon>Pseudomonadati</taxon>
        <taxon>Pseudomonadota</taxon>
        <taxon>Alphaproteobacteria</taxon>
        <taxon>Hyphomicrobiales</taxon>
        <taxon>Rhizobiaceae</taxon>
        <taxon>Rhizobium/Agrobacterium group</taxon>
        <taxon>Agrobacterium</taxon>
        <taxon>Agrobacterium tumefaciens complex</taxon>
    </lineage>
</organism>
<dbReference type="SUPFAM" id="SSF110849">
    <property type="entry name" value="ParB/Sulfiredoxin"/>
    <property type="match status" value="1"/>
</dbReference>
<proteinExistence type="predicted"/>
<feature type="region of interest" description="Disordered" evidence="1">
    <location>
        <begin position="1"/>
        <end position="78"/>
    </location>
</feature>
<dbReference type="GO" id="GO:0007059">
    <property type="term" value="P:chromosome segregation"/>
    <property type="evidence" value="ECO:0007669"/>
    <property type="project" value="TreeGrafter"/>
</dbReference>
<evidence type="ECO:0000313" key="4">
    <source>
        <dbReference type="Proteomes" id="UP000191897"/>
    </source>
</evidence>
<dbReference type="Proteomes" id="UP000191897">
    <property type="component" value="Unassembled WGS sequence"/>
</dbReference>
<feature type="region of interest" description="Disordered" evidence="1">
    <location>
        <begin position="621"/>
        <end position="675"/>
    </location>
</feature>
<feature type="compositionally biased region" description="Basic and acidic residues" evidence="1">
    <location>
        <begin position="658"/>
        <end position="675"/>
    </location>
</feature>
<dbReference type="InterPro" id="IPR003115">
    <property type="entry name" value="ParB_N"/>
</dbReference>
<feature type="compositionally biased region" description="Acidic residues" evidence="1">
    <location>
        <begin position="626"/>
        <end position="642"/>
    </location>
</feature>
<dbReference type="InterPro" id="IPR050336">
    <property type="entry name" value="Chromosome_partition/occlusion"/>
</dbReference>
<evidence type="ECO:0000259" key="2">
    <source>
        <dbReference type="SMART" id="SM00470"/>
    </source>
</evidence>
<feature type="domain" description="ParB-like N-terminal" evidence="2">
    <location>
        <begin position="100"/>
        <end position="193"/>
    </location>
</feature>
<dbReference type="PANTHER" id="PTHR33375">
    <property type="entry name" value="CHROMOSOME-PARTITIONING PROTEIN PARB-RELATED"/>
    <property type="match status" value="1"/>
</dbReference>
<dbReference type="EMBL" id="FBWC01000045">
    <property type="protein sequence ID" value="CUX68568.1"/>
    <property type="molecule type" value="Genomic_DNA"/>
</dbReference>
<dbReference type="Gene3D" id="3.90.1530.30">
    <property type="match status" value="1"/>
</dbReference>
<evidence type="ECO:0000313" key="3">
    <source>
        <dbReference type="EMBL" id="CUX68568.1"/>
    </source>
</evidence>
<accession>A0A1S7SGE8</accession>
<feature type="compositionally biased region" description="Basic residues" evidence="1">
    <location>
        <begin position="34"/>
        <end position="44"/>
    </location>
</feature>
<gene>
    <name evidence="3" type="ORF">AGR4C_pc30030</name>
</gene>
<reference evidence="3 4" key="1">
    <citation type="submission" date="2016-01" db="EMBL/GenBank/DDBJ databases">
        <authorList>
            <person name="Oliw E.H."/>
        </authorList>
    </citation>
    <scope>NUCLEOTIDE SEQUENCE [LARGE SCALE GENOMIC DNA]</scope>
    <source>
        <strain evidence="3 4">Kerr 14</strain>
    </source>
</reference>
<dbReference type="PANTHER" id="PTHR33375:SF7">
    <property type="entry name" value="CHROMOSOME 2-PARTITIONING PROTEIN PARB-RELATED"/>
    <property type="match status" value="1"/>
</dbReference>
<dbReference type="AlphaFoldDB" id="A0A1S7SGE8"/>